<evidence type="ECO:0000313" key="4">
    <source>
        <dbReference type="EMBL" id="AZQ62243.1"/>
    </source>
</evidence>
<dbReference type="KEGG" id="fll:EI427_08335"/>
<keyword evidence="5" id="KW-1185">Reference proteome</keyword>
<protein>
    <recommendedName>
        <fullName evidence="3">Bacterial surface antigen (D15) domain-containing protein</fullName>
    </recommendedName>
</protein>
<name>A0A3Q9FNE9_9BACT</name>
<dbReference type="Pfam" id="PF01103">
    <property type="entry name" value="Omp85"/>
    <property type="match status" value="1"/>
</dbReference>
<evidence type="ECO:0000259" key="3">
    <source>
        <dbReference type="Pfam" id="PF01103"/>
    </source>
</evidence>
<gene>
    <name evidence="4" type="ORF">EI427_08335</name>
</gene>
<dbReference type="GO" id="GO:0019867">
    <property type="term" value="C:outer membrane"/>
    <property type="evidence" value="ECO:0007669"/>
    <property type="project" value="InterPro"/>
</dbReference>
<dbReference type="InterPro" id="IPR000184">
    <property type="entry name" value="Bac_surfAg_D15"/>
</dbReference>
<evidence type="ECO:0000256" key="1">
    <source>
        <dbReference type="ARBA" id="ARBA00004370"/>
    </source>
</evidence>
<accession>A0A3Q9FNE9</accession>
<dbReference type="RefSeq" id="WP_126613550.1">
    <property type="nucleotide sequence ID" value="NZ_CP034562.1"/>
</dbReference>
<proteinExistence type="predicted"/>
<keyword evidence="2" id="KW-0472">Membrane</keyword>
<dbReference type="Gene3D" id="2.40.160.50">
    <property type="entry name" value="membrane protein fhac: a member of the omp85/tpsb transporter family"/>
    <property type="match status" value="1"/>
</dbReference>
<organism evidence="4 5">
    <name type="scientific">Flammeovirga pectinis</name>
    <dbReference type="NCBI Taxonomy" id="2494373"/>
    <lineage>
        <taxon>Bacteria</taxon>
        <taxon>Pseudomonadati</taxon>
        <taxon>Bacteroidota</taxon>
        <taxon>Cytophagia</taxon>
        <taxon>Cytophagales</taxon>
        <taxon>Flammeovirgaceae</taxon>
        <taxon>Flammeovirga</taxon>
    </lineage>
</organism>
<feature type="domain" description="Bacterial surface antigen (D15)" evidence="3">
    <location>
        <begin position="111"/>
        <end position="371"/>
    </location>
</feature>
<evidence type="ECO:0000313" key="5">
    <source>
        <dbReference type="Proteomes" id="UP000267268"/>
    </source>
</evidence>
<comment type="subcellular location">
    <subcellularLocation>
        <location evidence="1">Membrane</location>
    </subcellularLocation>
</comment>
<reference evidence="4 5" key="1">
    <citation type="submission" date="2018-12" db="EMBL/GenBank/DDBJ databases">
        <title>Flammeovirga pectinis sp. nov., isolated from the gut of the Korean scallop, Patinopecten yessoensis.</title>
        <authorList>
            <person name="Bae J.-W."/>
            <person name="Jeong Y.-S."/>
            <person name="Kang W."/>
        </authorList>
    </citation>
    <scope>NUCLEOTIDE SEQUENCE [LARGE SCALE GENOMIC DNA]</scope>
    <source>
        <strain evidence="4 5">L12M1</strain>
    </source>
</reference>
<evidence type="ECO:0000256" key="2">
    <source>
        <dbReference type="ARBA" id="ARBA00023136"/>
    </source>
</evidence>
<sequence length="371" mass="42397">MEKKYLLLVFLFFLIALEGVTQNKKNNFIKTDTLSLSKSTQIIGLPIVFYTPETSFGVGGGAQFFYLNKVNRFNLRKSSLMLDVIYTSEKQLIIDANPKLFFNDGDYYLDAAFKFKIFPNSFWGIGPNSKPESLERYNMQTVMIRGDFLKRLPKSSLNFGAQYRFQSDKMLEKQEGGMLASDTIPGSENVIMNGLGFVFNLDDRDNIFSPNKGNYFQINAWYASKVLGSTYSFNKYAIDLRKYFPVNSYLVIAGRAYIENSFGVVPFQHQAWLGGGDRMRGYFRGRYIDNHLYTLQGEARFKIHSRWRANVFAAIGQVAPYIIDIFYGVKLSGGAGIRYKLLKKNDTLLRLDFGVNKDLDTGIYFGVNEAF</sequence>
<dbReference type="EMBL" id="CP034562">
    <property type="protein sequence ID" value="AZQ62243.1"/>
    <property type="molecule type" value="Genomic_DNA"/>
</dbReference>
<dbReference type="AlphaFoldDB" id="A0A3Q9FNE9"/>
<dbReference type="Proteomes" id="UP000267268">
    <property type="component" value="Chromosome 1"/>
</dbReference>
<dbReference type="OrthoDB" id="9771071at2"/>